<dbReference type="GO" id="GO:0070039">
    <property type="term" value="F:rRNA (guanosine-2'-O-)-methyltransferase activity"/>
    <property type="evidence" value="ECO:0007669"/>
    <property type="project" value="TreeGrafter"/>
</dbReference>
<evidence type="ECO:0000256" key="3">
    <source>
        <dbReference type="ARBA" id="ARBA00022679"/>
    </source>
</evidence>
<dbReference type="EMBL" id="AMSD01000002">
    <property type="protein sequence ID" value="EPE37211.1"/>
    <property type="molecule type" value="Genomic_DNA"/>
</dbReference>
<comment type="caution">
    <text evidence="5">The sequence shown here is derived from an EMBL/GenBank/DDBJ whole genome shotgun (WGS) entry which is preliminary data.</text>
</comment>
<protein>
    <submittedName>
        <fullName evidence="5">23S rRNA (Guanosine-2'-O-)-methyltransferase rlmB</fullName>
    </submittedName>
</protein>
<dbReference type="InterPro" id="IPR001537">
    <property type="entry name" value="SpoU_MeTrfase"/>
</dbReference>
<dbReference type="Pfam" id="PF08032">
    <property type="entry name" value="SpoU_sub_bind"/>
    <property type="match status" value="1"/>
</dbReference>
<dbReference type="STRING" id="28176.CF66_7076"/>
<dbReference type="Pfam" id="PF00588">
    <property type="entry name" value="SpoU_methylase"/>
    <property type="match status" value="1"/>
</dbReference>
<evidence type="ECO:0000256" key="2">
    <source>
        <dbReference type="ARBA" id="ARBA00022603"/>
    </source>
</evidence>
<proteinExistence type="inferred from homology"/>
<dbReference type="eggNOG" id="COG0566">
    <property type="taxonomic scope" value="Bacteria"/>
</dbReference>
<keyword evidence="6" id="KW-1185">Reference proteome</keyword>
<dbReference type="PANTHER" id="PTHR46429">
    <property type="entry name" value="23S RRNA (GUANOSINE-2'-O-)-METHYLTRANSFERASE RLMB"/>
    <property type="match status" value="1"/>
</dbReference>
<dbReference type="CDD" id="cd18103">
    <property type="entry name" value="SpoU-like_RlmB"/>
    <property type="match status" value="1"/>
</dbReference>
<comment type="similarity">
    <text evidence="1">Belongs to the class IV-like SAM-binding methyltransferase superfamily. RNA methyltransferase TrmH family.</text>
</comment>
<dbReference type="NCBIfam" id="TIGR00186">
    <property type="entry name" value="rRNA_methyl_3"/>
    <property type="match status" value="1"/>
</dbReference>
<evidence type="ECO:0000313" key="6">
    <source>
        <dbReference type="Proteomes" id="UP000053688"/>
    </source>
</evidence>
<dbReference type="SUPFAM" id="SSF75217">
    <property type="entry name" value="alpha/beta knot"/>
    <property type="match status" value="1"/>
</dbReference>
<organism evidence="5 6">
    <name type="scientific">Candidatus Photodesmus katoptron Akat1</name>
    <dbReference type="NCBI Taxonomy" id="1236703"/>
    <lineage>
        <taxon>Bacteria</taxon>
        <taxon>Pseudomonadati</taxon>
        <taxon>Pseudomonadota</taxon>
        <taxon>Gammaproteobacteria</taxon>
        <taxon>Vibrionales</taxon>
        <taxon>Vibrionaceae</taxon>
        <taxon>Candidatus Photodesmus</taxon>
    </lineage>
</organism>
<dbReference type="Proteomes" id="UP000053688">
    <property type="component" value="Unassembled WGS sequence"/>
</dbReference>
<dbReference type="InterPro" id="IPR029026">
    <property type="entry name" value="tRNA_m1G_MTases_N"/>
</dbReference>
<evidence type="ECO:0000259" key="4">
    <source>
        <dbReference type="SMART" id="SM00967"/>
    </source>
</evidence>
<dbReference type="SUPFAM" id="SSF55315">
    <property type="entry name" value="L30e-like"/>
    <property type="match status" value="1"/>
</dbReference>
<keyword evidence="2 5" id="KW-0489">Methyltransferase</keyword>
<dbReference type="GO" id="GO:0005829">
    <property type="term" value="C:cytosol"/>
    <property type="evidence" value="ECO:0007669"/>
    <property type="project" value="TreeGrafter"/>
</dbReference>
<name>S3DZ59_9GAMM</name>
<dbReference type="PANTHER" id="PTHR46429:SF1">
    <property type="entry name" value="23S RRNA (GUANOSINE-2'-O-)-METHYLTRANSFERASE RLMB"/>
    <property type="match status" value="1"/>
</dbReference>
<dbReference type="InterPro" id="IPR013123">
    <property type="entry name" value="SpoU_subst-bd"/>
</dbReference>
<dbReference type="SMART" id="SM00967">
    <property type="entry name" value="SpoU_sub_bind"/>
    <property type="match status" value="1"/>
</dbReference>
<accession>S3DZ59</accession>
<dbReference type="Gene3D" id="3.30.1330.30">
    <property type="match status" value="1"/>
</dbReference>
<sequence length="251" mass="27701">MVIRLSNKNELIYGIHSIKAVLKKVPDRLLEVFILKGNYSIRISNLLDEIKIYSISIQKMNRRSLDAKVGNTKHQGIVARIKKTKEFHENDLFFILSKHKHPLILVLDGITDPHNLGACLRNADAAGVPLVIVPKDRTSPITATVKKVACGAAETVGLVRVVNLARTIRLLQNQGFFFVGTDSNAKRDIYHTKLTGSVAIVVGGEEKGIRHLIRVTCNDLVKIPTVGNITSLNVSVASGICLFEALRQRLV</sequence>
<evidence type="ECO:0000256" key="1">
    <source>
        <dbReference type="ARBA" id="ARBA00007228"/>
    </source>
</evidence>
<gene>
    <name evidence="5" type="ORF">O1U_0509</name>
</gene>
<dbReference type="PATRIC" id="fig|1236703.3.peg.514"/>
<dbReference type="InterPro" id="IPR029028">
    <property type="entry name" value="Alpha/beta_knot_MTases"/>
</dbReference>
<keyword evidence="3 5" id="KW-0808">Transferase</keyword>
<dbReference type="FunFam" id="3.40.1280.10:FF:000008">
    <property type="entry name" value="Group 3 RNA methyltransferase TrmH"/>
    <property type="match status" value="1"/>
</dbReference>
<dbReference type="InterPro" id="IPR004441">
    <property type="entry name" value="rRNA_MeTrfase_TrmH"/>
</dbReference>
<reference evidence="5 6" key="1">
    <citation type="journal article" date="2014" name="Environ. Microbiol.">
        <title>Genomic signatures of obligate host dependence in the luminous bacterial symbiont of a vertebrate.</title>
        <authorList>
            <person name="Hendry T.A."/>
            <person name="de Wet J.R."/>
            <person name="Dunlap P.V."/>
        </authorList>
    </citation>
    <scope>NUCLEOTIDE SEQUENCE [LARGE SCALE GENOMIC DNA]</scope>
    <source>
        <strain evidence="5 6">Akat1</strain>
    </source>
</reference>
<feature type="domain" description="RNA 2-O ribose methyltransferase substrate binding" evidence="4">
    <location>
        <begin position="11"/>
        <end position="87"/>
    </location>
</feature>
<dbReference type="GO" id="GO:0003723">
    <property type="term" value="F:RNA binding"/>
    <property type="evidence" value="ECO:0007669"/>
    <property type="project" value="InterPro"/>
</dbReference>
<dbReference type="InterPro" id="IPR029064">
    <property type="entry name" value="Ribosomal_eL30-like_sf"/>
</dbReference>
<evidence type="ECO:0000313" key="5">
    <source>
        <dbReference type="EMBL" id="EPE37211.1"/>
    </source>
</evidence>
<dbReference type="Gene3D" id="3.40.1280.10">
    <property type="match status" value="1"/>
</dbReference>
<dbReference type="AlphaFoldDB" id="S3DZ59"/>